<organism evidence="1 2">
    <name type="scientific">Virgibacillus byunsanensis</name>
    <dbReference type="NCBI Taxonomy" id="570945"/>
    <lineage>
        <taxon>Bacteria</taxon>
        <taxon>Bacillati</taxon>
        <taxon>Bacillota</taxon>
        <taxon>Bacilli</taxon>
        <taxon>Bacillales</taxon>
        <taxon>Bacillaceae</taxon>
        <taxon>Virgibacillus</taxon>
    </lineage>
</organism>
<comment type="caution">
    <text evidence="1">The sequence shown here is derived from an EMBL/GenBank/DDBJ whole genome shotgun (WGS) entry which is preliminary data.</text>
</comment>
<dbReference type="EMBL" id="JBHTKJ010000001">
    <property type="protein sequence ID" value="MFD1036926.1"/>
    <property type="molecule type" value="Genomic_DNA"/>
</dbReference>
<evidence type="ECO:0000313" key="2">
    <source>
        <dbReference type="Proteomes" id="UP001597040"/>
    </source>
</evidence>
<gene>
    <name evidence="1" type="ORF">ACFQ3N_00590</name>
</gene>
<name>A0ABW3LI34_9BACI</name>
<protein>
    <recommendedName>
        <fullName evidence="3">Helix-turn-helix domain-containing protein</fullName>
    </recommendedName>
</protein>
<keyword evidence="2" id="KW-1185">Reference proteome</keyword>
<dbReference type="Proteomes" id="UP001597040">
    <property type="component" value="Unassembled WGS sequence"/>
</dbReference>
<evidence type="ECO:0000313" key="1">
    <source>
        <dbReference type="EMBL" id="MFD1036926.1"/>
    </source>
</evidence>
<accession>A0ABW3LI34</accession>
<reference evidence="2" key="1">
    <citation type="journal article" date="2019" name="Int. J. Syst. Evol. Microbiol.">
        <title>The Global Catalogue of Microorganisms (GCM) 10K type strain sequencing project: providing services to taxonomists for standard genome sequencing and annotation.</title>
        <authorList>
            <consortium name="The Broad Institute Genomics Platform"/>
            <consortium name="The Broad Institute Genome Sequencing Center for Infectious Disease"/>
            <person name="Wu L."/>
            <person name="Ma J."/>
        </authorList>
    </citation>
    <scope>NUCLEOTIDE SEQUENCE [LARGE SCALE GENOMIC DNA]</scope>
    <source>
        <strain evidence="2">CCUG 56754</strain>
    </source>
</reference>
<evidence type="ECO:0008006" key="3">
    <source>
        <dbReference type="Google" id="ProtNLM"/>
    </source>
</evidence>
<proteinExistence type="predicted"/>
<dbReference type="RefSeq" id="WP_390358549.1">
    <property type="nucleotide sequence ID" value="NZ_JBHTKJ010000001.1"/>
</dbReference>
<sequence length="1062" mass="124929">MEKDLVTLSQIETNPNYNHIPFSRYMIRSLAKEGHIEVVKNKRGHRAVNIKQLEELIEREYPNELTSIWQMSNTPKYSYLNIGYNRLLSLGEQGFIKIKKNTQGKLAVNLKELEDFLIKEEAEQLVPVSQIVNNPQYSHYNLGLKRLETLYEEGHIEITINLHGYKSVVLRTLDEYIKKHNFPKDYITVEKIAVSPKYQNLNLGKKMIDNLVDEGHLEVFRNQKGYLSIEKDKLQEYLSLEKYILENYISYKEVLIRFGYSSNSTEYRSIKRCIAKLKEYGLVETIIFKREEYCKQDHIDWFLSQFVLTKTAAEILGVTNNTLWKIIRDKNVEFVDLGPKKYVNREQLITARKPVTVVKAKHNASSKKVSLEGFYNTKEVMEILGCSKRLWGNIRKEEAVTTIRQGGINYYSKKDIEKLKHLQQKYQDNYYNQTEIQKKFQLEYYRIIQIKRIPTPALARPLFKRSEFLYSQKDVHEKIKQINTEKQFYTIEHSSPVDTFNYKINILNISFSQNSIHTKKYWLQYIYGVLNSRRCSEASMQKIIHTLVKCTGHMAELTKNKEIYSVTSNDINLLFNRIPLTDQKYLYFFLKELNERFKAENIRSFKFSRIINPFEVKPDTLYEKTVYTFKEYKELYGFVNDVQYHKSLAIKDVRKYIKGENSIYYASSWLYVLIHLNNAWRHGDVIEFPRIDLTDTSIKSLEWLEENDLTFEDAKKVINQVIRTDLKISKTQASNHFFCSDDLTIAVATASVICEFRARSTGLDNTKLIYLGNKNNQFYPRTTAYKAFFNDFKQSFKFESRKMNRSIITYLYILLSKHRKGGAALELAQRLRGHKDFETTNLYIQIPQEELDFITHQLFSRGYFGYIPNLFADILFEEEISRDFRTDQITSIKERFGSIYKIEATSGFLNAIQSERQSIVDIIRSMSIQEASEYMHKIFTEQLPSKEENFQCLVSEQGCIMKGKGISCMNCPLSIPNFYALSTVTNSIQTRMKEFQKSVRENTLQAERTRKANLLYMELNLLAEAIETFGHDEVYKFFDGERGQFIELMNQIESLQEVVTIS</sequence>